<sequence>MSLRQVLAVVDLSPAGIHAAWRAARVAWAQGAALRLLALVELPYRHPLFGPGSAAPFERARAELSHLADEIAASIGLRPEVVVGTHEDEAAAWRAHARGAGLVVVPGEPAGLRLAGWLHGGLAERVLRQAGTPVFIARRPSGTVHRRVLAVVDADLETAGPVLRAAQWFCRPEALLACHVLDPAIQRHLAAADLPLPAIHAWMDTAVLRARAALADQLGRAELPAARAVVLRGPALPQLVGEQQRSGASLVVVTKPRRAWWADLARPSLGRQLADRVACDVLWLPTPAPSARAARQRLALHAASE</sequence>
<evidence type="ECO:0000259" key="1">
    <source>
        <dbReference type="Pfam" id="PF00582"/>
    </source>
</evidence>
<evidence type="ECO:0000313" key="2">
    <source>
        <dbReference type="EMBL" id="MEF7615881.1"/>
    </source>
</evidence>
<keyword evidence="3" id="KW-1185">Reference proteome</keyword>
<dbReference type="SUPFAM" id="SSF52402">
    <property type="entry name" value="Adenine nucleotide alpha hydrolases-like"/>
    <property type="match status" value="2"/>
</dbReference>
<organism evidence="2 3">
    <name type="scientific">Aquincola agrisoli</name>
    <dbReference type="NCBI Taxonomy" id="3119538"/>
    <lineage>
        <taxon>Bacteria</taxon>
        <taxon>Pseudomonadati</taxon>
        <taxon>Pseudomonadota</taxon>
        <taxon>Betaproteobacteria</taxon>
        <taxon>Burkholderiales</taxon>
        <taxon>Sphaerotilaceae</taxon>
        <taxon>Aquincola</taxon>
    </lineage>
</organism>
<dbReference type="Proteomes" id="UP001336250">
    <property type="component" value="Unassembled WGS sequence"/>
</dbReference>
<gene>
    <name evidence="2" type="ORF">V4F39_18345</name>
</gene>
<accession>A0AAW9Q7X9</accession>
<reference evidence="2 3" key="1">
    <citation type="submission" date="2024-02" db="EMBL/GenBank/DDBJ databases">
        <title>Genome sequence of Aquincola sp. MAHUQ-54.</title>
        <authorList>
            <person name="Huq M.A."/>
        </authorList>
    </citation>
    <scope>NUCLEOTIDE SEQUENCE [LARGE SCALE GENOMIC DNA]</scope>
    <source>
        <strain evidence="2 3">MAHUQ-54</strain>
    </source>
</reference>
<dbReference type="InterPro" id="IPR014729">
    <property type="entry name" value="Rossmann-like_a/b/a_fold"/>
</dbReference>
<dbReference type="AlphaFoldDB" id="A0AAW9Q7X9"/>
<dbReference type="RefSeq" id="WP_332291220.1">
    <property type="nucleotide sequence ID" value="NZ_JAZIBG010000036.1"/>
</dbReference>
<feature type="domain" description="UspA" evidence="1">
    <location>
        <begin position="4"/>
        <end position="138"/>
    </location>
</feature>
<dbReference type="InterPro" id="IPR006016">
    <property type="entry name" value="UspA"/>
</dbReference>
<feature type="domain" description="UspA" evidence="1">
    <location>
        <begin position="146"/>
        <end position="282"/>
    </location>
</feature>
<dbReference type="Gene3D" id="3.40.50.620">
    <property type="entry name" value="HUPs"/>
    <property type="match status" value="2"/>
</dbReference>
<comment type="caution">
    <text evidence="2">The sequence shown here is derived from an EMBL/GenBank/DDBJ whole genome shotgun (WGS) entry which is preliminary data.</text>
</comment>
<evidence type="ECO:0000313" key="3">
    <source>
        <dbReference type="Proteomes" id="UP001336250"/>
    </source>
</evidence>
<dbReference type="EMBL" id="JAZIBG010000036">
    <property type="protein sequence ID" value="MEF7615881.1"/>
    <property type="molecule type" value="Genomic_DNA"/>
</dbReference>
<dbReference type="Pfam" id="PF00582">
    <property type="entry name" value="Usp"/>
    <property type="match status" value="2"/>
</dbReference>
<name>A0AAW9Q7X9_9BURK</name>
<proteinExistence type="predicted"/>
<protein>
    <submittedName>
        <fullName evidence="2">Universal stress protein</fullName>
    </submittedName>
</protein>